<sequence>PRRNLTFRRPRQPPLQAVEVHQRGEESLRLRPGLFDNLGDEHGQRRHGDRPGRLGVRRARGGDAPRARRRRGRGRRDQVLVLVLGLVLRSGAFAAAPVVPERAHDRRRAALDHRARFPGDERWGCAGCGRADGGARRGGCVGYRNDPLADRGVAGVFDGGRVHRSCGAYYFCRVRGSRKAASTRRSPQQPLLLVGGGCDCGCDFGRSRGCGGGAGRAVRGSAGASHGDRPLAAARRRRRRRRPPSRRPRGPPTGLCVSLSLTLCLVLCPSLSLPV</sequence>
<evidence type="ECO:0000256" key="2">
    <source>
        <dbReference type="SAM" id="Phobius"/>
    </source>
</evidence>
<keyword evidence="2" id="KW-0812">Transmembrane</keyword>
<keyword evidence="2" id="KW-1133">Transmembrane helix</keyword>
<feature type="non-terminal residue" evidence="3">
    <location>
        <position position="1"/>
    </location>
</feature>
<evidence type="ECO:0000256" key="1">
    <source>
        <dbReference type="SAM" id="MobiDB-lite"/>
    </source>
</evidence>
<feature type="region of interest" description="Disordered" evidence="1">
    <location>
        <begin position="216"/>
        <end position="253"/>
    </location>
</feature>
<organism evidence="3 4">
    <name type="scientific">Olpidium bornovanus</name>
    <dbReference type="NCBI Taxonomy" id="278681"/>
    <lineage>
        <taxon>Eukaryota</taxon>
        <taxon>Fungi</taxon>
        <taxon>Fungi incertae sedis</taxon>
        <taxon>Olpidiomycota</taxon>
        <taxon>Olpidiomycotina</taxon>
        <taxon>Olpidiomycetes</taxon>
        <taxon>Olpidiales</taxon>
        <taxon>Olpidiaceae</taxon>
        <taxon>Olpidium</taxon>
    </lineage>
</organism>
<dbReference type="AlphaFoldDB" id="A0A8H7ZS55"/>
<dbReference type="Proteomes" id="UP000673691">
    <property type="component" value="Unassembled WGS sequence"/>
</dbReference>
<comment type="caution">
    <text evidence="3">The sequence shown here is derived from an EMBL/GenBank/DDBJ whole genome shotgun (WGS) entry which is preliminary data.</text>
</comment>
<keyword evidence="4" id="KW-1185">Reference proteome</keyword>
<feature type="region of interest" description="Disordered" evidence="1">
    <location>
        <begin position="34"/>
        <end position="72"/>
    </location>
</feature>
<keyword evidence="2" id="KW-0472">Membrane</keyword>
<accession>A0A8H7ZS55</accession>
<evidence type="ECO:0000313" key="4">
    <source>
        <dbReference type="Proteomes" id="UP000673691"/>
    </source>
</evidence>
<gene>
    <name evidence="3" type="ORF">BJ554DRAFT_1241</name>
</gene>
<name>A0A8H7ZS55_9FUNG</name>
<evidence type="ECO:0000313" key="3">
    <source>
        <dbReference type="EMBL" id="KAG5458516.1"/>
    </source>
</evidence>
<feature type="transmembrane region" description="Helical" evidence="2">
    <location>
        <begin position="79"/>
        <end position="99"/>
    </location>
</feature>
<dbReference type="EMBL" id="JAEFCI010008352">
    <property type="protein sequence ID" value="KAG5458516.1"/>
    <property type="molecule type" value="Genomic_DNA"/>
</dbReference>
<feature type="compositionally biased region" description="Basic residues" evidence="1">
    <location>
        <begin position="234"/>
        <end position="249"/>
    </location>
</feature>
<protein>
    <submittedName>
        <fullName evidence="3">Uncharacterized protein</fullName>
    </submittedName>
</protein>
<proteinExistence type="predicted"/>
<reference evidence="3 4" key="1">
    <citation type="journal article" name="Sci. Rep.">
        <title>Genome-scale phylogenetic analyses confirm Olpidium as the closest living zoosporic fungus to the non-flagellated, terrestrial fungi.</title>
        <authorList>
            <person name="Chang Y."/>
            <person name="Rochon D."/>
            <person name="Sekimoto S."/>
            <person name="Wang Y."/>
            <person name="Chovatia M."/>
            <person name="Sandor L."/>
            <person name="Salamov A."/>
            <person name="Grigoriev I.V."/>
            <person name="Stajich J.E."/>
            <person name="Spatafora J.W."/>
        </authorList>
    </citation>
    <scope>NUCLEOTIDE SEQUENCE [LARGE SCALE GENOMIC DNA]</scope>
    <source>
        <strain evidence="3">S191</strain>
    </source>
</reference>